<evidence type="ECO:0000256" key="1">
    <source>
        <dbReference type="SAM" id="MobiDB-lite"/>
    </source>
</evidence>
<protein>
    <submittedName>
        <fullName evidence="2">Uncharacterized protein</fullName>
    </submittedName>
</protein>
<evidence type="ECO:0000313" key="2">
    <source>
        <dbReference type="EMBL" id="GFO09035.1"/>
    </source>
</evidence>
<gene>
    <name evidence="2" type="ORF">PoB_003554000</name>
</gene>
<feature type="compositionally biased region" description="Basic and acidic residues" evidence="1">
    <location>
        <begin position="20"/>
        <end position="31"/>
    </location>
</feature>
<feature type="region of interest" description="Disordered" evidence="1">
    <location>
        <begin position="1"/>
        <end position="45"/>
    </location>
</feature>
<organism evidence="2 3">
    <name type="scientific">Plakobranchus ocellatus</name>
    <dbReference type="NCBI Taxonomy" id="259542"/>
    <lineage>
        <taxon>Eukaryota</taxon>
        <taxon>Metazoa</taxon>
        <taxon>Spiralia</taxon>
        <taxon>Lophotrochozoa</taxon>
        <taxon>Mollusca</taxon>
        <taxon>Gastropoda</taxon>
        <taxon>Heterobranchia</taxon>
        <taxon>Euthyneura</taxon>
        <taxon>Panpulmonata</taxon>
        <taxon>Sacoglossa</taxon>
        <taxon>Placobranchoidea</taxon>
        <taxon>Plakobranchidae</taxon>
        <taxon>Plakobranchus</taxon>
    </lineage>
</organism>
<name>A0AAV4ANU8_9GAST</name>
<dbReference type="Proteomes" id="UP000735302">
    <property type="component" value="Unassembled WGS sequence"/>
</dbReference>
<dbReference type="EMBL" id="BLXT01004057">
    <property type="protein sequence ID" value="GFO09035.1"/>
    <property type="molecule type" value="Genomic_DNA"/>
</dbReference>
<accession>A0AAV4ANU8</accession>
<keyword evidence="3" id="KW-1185">Reference proteome</keyword>
<feature type="compositionally biased region" description="Acidic residues" evidence="1">
    <location>
        <begin position="32"/>
        <end position="45"/>
    </location>
</feature>
<reference evidence="2 3" key="1">
    <citation type="journal article" date="2021" name="Elife">
        <title>Chloroplast acquisition without the gene transfer in kleptoplastic sea slugs, Plakobranchus ocellatus.</title>
        <authorList>
            <person name="Maeda T."/>
            <person name="Takahashi S."/>
            <person name="Yoshida T."/>
            <person name="Shimamura S."/>
            <person name="Takaki Y."/>
            <person name="Nagai Y."/>
            <person name="Toyoda A."/>
            <person name="Suzuki Y."/>
            <person name="Arimoto A."/>
            <person name="Ishii H."/>
            <person name="Satoh N."/>
            <person name="Nishiyama T."/>
            <person name="Hasebe M."/>
            <person name="Maruyama T."/>
            <person name="Minagawa J."/>
            <person name="Obokata J."/>
            <person name="Shigenobu S."/>
        </authorList>
    </citation>
    <scope>NUCLEOTIDE SEQUENCE [LARGE SCALE GENOMIC DNA]</scope>
</reference>
<proteinExistence type="predicted"/>
<evidence type="ECO:0000313" key="3">
    <source>
        <dbReference type="Proteomes" id="UP000735302"/>
    </source>
</evidence>
<comment type="caution">
    <text evidence="2">The sequence shown here is derived from an EMBL/GenBank/DDBJ whole genome shotgun (WGS) entry which is preliminary data.</text>
</comment>
<dbReference type="AlphaFoldDB" id="A0AAV4ANU8"/>
<sequence>MKRREKGVHQKAGAVNEGEEVSHVSDEHLPCSDDEDGEETDDEDFACEGNLMHKSDLRCCSEEVVVVEELDCVTQAWRIKMRRGKVKIQTDTASLSVGPHSR</sequence>